<dbReference type="Pfam" id="PF00285">
    <property type="entry name" value="Citrate_synt"/>
    <property type="match status" value="1"/>
</dbReference>
<dbReference type="AlphaFoldDB" id="T0ZIV5"/>
<comment type="caution">
    <text evidence="1">The sequence shown here is derived from an EMBL/GenBank/DDBJ whole genome shotgun (WGS) entry which is preliminary data.</text>
</comment>
<dbReference type="PANTHER" id="PTHR42871">
    <property type="entry name" value="CITRATE SYNTHASE"/>
    <property type="match status" value="1"/>
</dbReference>
<organism evidence="1">
    <name type="scientific">mine drainage metagenome</name>
    <dbReference type="NCBI Taxonomy" id="410659"/>
    <lineage>
        <taxon>unclassified sequences</taxon>
        <taxon>metagenomes</taxon>
        <taxon>ecological metagenomes</taxon>
    </lineage>
</organism>
<keyword evidence="1" id="KW-0012">Acyltransferase</keyword>
<accession>T0ZIV5</accession>
<dbReference type="InterPro" id="IPR016142">
    <property type="entry name" value="Citrate_synth-like_lrg_a-sub"/>
</dbReference>
<dbReference type="GO" id="GO:0046912">
    <property type="term" value="F:acyltransferase activity, acyl groups converted into alkyl on transfer"/>
    <property type="evidence" value="ECO:0007669"/>
    <property type="project" value="InterPro"/>
</dbReference>
<keyword evidence="1" id="KW-0808">Transferase</keyword>
<dbReference type="SUPFAM" id="SSF48256">
    <property type="entry name" value="Citrate synthase"/>
    <property type="match status" value="1"/>
</dbReference>
<evidence type="ECO:0000313" key="1">
    <source>
        <dbReference type="EMBL" id="EQD29780.1"/>
    </source>
</evidence>
<reference evidence="1" key="2">
    <citation type="journal article" date="2014" name="ISME J.">
        <title>Microbial stratification in low pH oxic and suboxic macroscopic growths along an acid mine drainage.</title>
        <authorList>
            <person name="Mendez-Garcia C."/>
            <person name="Mesa V."/>
            <person name="Sprenger R.R."/>
            <person name="Richter M."/>
            <person name="Diez M.S."/>
            <person name="Solano J."/>
            <person name="Bargiela R."/>
            <person name="Golyshina O.V."/>
            <person name="Manteca A."/>
            <person name="Ramos J.L."/>
            <person name="Gallego J.R."/>
            <person name="Llorente I."/>
            <person name="Martins Dos Santos V.A."/>
            <person name="Jensen O.N."/>
            <person name="Pelaez A.I."/>
            <person name="Sanchez J."/>
            <person name="Ferrer M."/>
        </authorList>
    </citation>
    <scope>NUCLEOTIDE SEQUENCE</scope>
</reference>
<sequence length="64" mass="7348">MQTSGIPRGLEDVVVTTSAITFIDGRQGRLIYRGYDIRELARFSTFEETAYLLWYGHLPKPVEL</sequence>
<feature type="non-terminal residue" evidence="1">
    <location>
        <position position="64"/>
    </location>
</feature>
<protein>
    <submittedName>
        <fullName evidence="1">Citrate synthase-like protein</fullName>
        <ecNumber evidence="1">2.3.3.-</ecNumber>
    </submittedName>
</protein>
<dbReference type="EMBL" id="AUZY01012448">
    <property type="protein sequence ID" value="EQD29780.1"/>
    <property type="molecule type" value="Genomic_DNA"/>
</dbReference>
<gene>
    <name evidence="1" type="ORF">B1B_18595</name>
</gene>
<dbReference type="InterPro" id="IPR002020">
    <property type="entry name" value="Citrate_synthase"/>
</dbReference>
<dbReference type="Gene3D" id="1.10.580.10">
    <property type="entry name" value="Citrate Synthase, domain 1"/>
    <property type="match status" value="1"/>
</dbReference>
<dbReference type="EC" id="2.3.3.-" evidence="1"/>
<reference evidence="1" key="1">
    <citation type="submission" date="2013-08" db="EMBL/GenBank/DDBJ databases">
        <authorList>
            <person name="Mendez C."/>
            <person name="Richter M."/>
            <person name="Ferrer M."/>
            <person name="Sanchez J."/>
        </authorList>
    </citation>
    <scope>NUCLEOTIDE SEQUENCE</scope>
</reference>
<dbReference type="InterPro" id="IPR036969">
    <property type="entry name" value="Citrate_synthase_sf"/>
</dbReference>
<name>T0ZIV5_9ZZZZ</name>
<proteinExistence type="predicted"/>
<dbReference type="PANTHER" id="PTHR42871:SF1">
    <property type="entry name" value="CITRATE SYNTHASE"/>
    <property type="match status" value="1"/>
</dbReference>